<dbReference type="Pfam" id="PF02602">
    <property type="entry name" value="HEM4"/>
    <property type="match status" value="1"/>
</dbReference>
<dbReference type="Proteomes" id="UP000509301">
    <property type="component" value="Chromosome"/>
</dbReference>
<dbReference type="InterPro" id="IPR003754">
    <property type="entry name" value="4pyrrol_synth_uPrphyn_synth"/>
</dbReference>
<dbReference type="RefSeq" id="WP_174630484.1">
    <property type="nucleotide sequence ID" value="NZ_CP049074.1"/>
</dbReference>
<evidence type="ECO:0000313" key="3">
    <source>
        <dbReference type="Proteomes" id="UP000509301"/>
    </source>
</evidence>
<proteinExistence type="predicted"/>
<dbReference type="InterPro" id="IPR036108">
    <property type="entry name" value="4pyrrol_syn_uPrphyn_synt_sf"/>
</dbReference>
<evidence type="ECO:0000313" key="2">
    <source>
        <dbReference type="EMBL" id="QKQ99972.1"/>
    </source>
</evidence>
<dbReference type="GO" id="GO:0033014">
    <property type="term" value="P:tetrapyrrole biosynthetic process"/>
    <property type="evidence" value="ECO:0007669"/>
    <property type="project" value="InterPro"/>
</dbReference>
<feature type="domain" description="Tetrapyrrole biosynthesis uroporphyrinogen III synthase" evidence="1">
    <location>
        <begin position="40"/>
        <end position="191"/>
    </location>
</feature>
<accession>A0A6N0NVU6</accession>
<sequence length="221" mass="24649">MRVLYLRPEGSEEPSLKGIEIINVPLFNVTCIPYDSSLLKGEGIAFTSVNAVRCFKDIGILKFKRIFSIGPSTAKELERIGISSEVPERYTSRDLATLILQSKVRSLTSVRSLRASQEMKHILSSISYTEIYDYDLTENHENMEYAKDLLEDCSVDIVVLTSSLIATTVAKFIKDCHKVITIGPMTSASLKLIRPDLRFIESPVSTIEGTLNLIQELKGGE</sequence>
<dbReference type="AlphaFoldDB" id="A0A6N0NVU6"/>
<dbReference type="EMBL" id="CP049074">
    <property type="protein sequence ID" value="QKQ99972.1"/>
    <property type="molecule type" value="Genomic_DNA"/>
</dbReference>
<gene>
    <name evidence="2" type="ORF">GWK48_05895</name>
</gene>
<dbReference type="Gene3D" id="3.40.50.10090">
    <property type="match status" value="1"/>
</dbReference>
<dbReference type="CDD" id="cd06578">
    <property type="entry name" value="HemD"/>
    <property type="match status" value="1"/>
</dbReference>
<dbReference type="GeneID" id="55641463"/>
<dbReference type="SUPFAM" id="SSF69618">
    <property type="entry name" value="HemD-like"/>
    <property type="match status" value="1"/>
</dbReference>
<dbReference type="GO" id="GO:0004852">
    <property type="term" value="F:uroporphyrinogen-III synthase activity"/>
    <property type="evidence" value="ECO:0007669"/>
    <property type="project" value="InterPro"/>
</dbReference>
<protein>
    <submittedName>
        <fullName evidence="2">Uroporphyrinogen-III synthase</fullName>
    </submittedName>
</protein>
<organism evidence="2 3">
    <name type="scientific">Metallosphaera tengchongensis</name>
    <dbReference type="NCBI Taxonomy" id="1532350"/>
    <lineage>
        <taxon>Archaea</taxon>
        <taxon>Thermoproteota</taxon>
        <taxon>Thermoprotei</taxon>
        <taxon>Sulfolobales</taxon>
        <taxon>Sulfolobaceae</taxon>
        <taxon>Metallosphaera</taxon>
    </lineage>
</organism>
<dbReference type="OrthoDB" id="36223at2157"/>
<dbReference type="KEGG" id="mten:GWK48_05895"/>
<name>A0A6N0NVU6_9CREN</name>
<keyword evidence="3" id="KW-1185">Reference proteome</keyword>
<reference evidence="2 3" key="1">
    <citation type="submission" date="2020-02" db="EMBL/GenBank/DDBJ databases">
        <title>Comparative genome analysis reveals the metabolism and evolution of the thermophilic archaeal genus Metallosphaera.</title>
        <authorList>
            <person name="Jiang C."/>
        </authorList>
    </citation>
    <scope>NUCLEOTIDE SEQUENCE [LARGE SCALE GENOMIC DNA]</scope>
    <source>
        <strain evidence="2 3">Ric-A</strain>
    </source>
</reference>
<evidence type="ECO:0000259" key="1">
    <source>
        <dbReference type="Pfam" id="PF02602"/>
    </source>
</evidence>